<dbReference type="Proteomes" id="UP001443914">
    <property type="component" value="Unassembled WGS sequence"/>
</dbReference>
<dbReference type="InterPro" id="IPR012340">
    <property type="entry name" value="NA-bd_OB-fold"/>
</dbReference>
<dbReference type="SUPFAM" id="SSF50249">
    <property type="entry name" value="Nucleic acid-binding proteins"/>
    <property type="match status" value="1"/>
</dbReference>
<sequence>MAIAPRLTINQLQQGVRLTQMNVRVIHRWTRPNLQDKSKIEAIELLLLDAENEIIQATIWKQLISYFSSKLAVGSVYNIRNLTVQKNTGLDKATPNSCRLKFEFSSKVCATTDTTIPLNGYRFVKFEEIINGRVPTTHYIDVVGKLYEIGPIVETTKGHKCRTIKLEDIEGCQLCCTLRAPHTSQLPARLSEQPNPEQSKIIVMQCVETKKYEATTAE</sequence>
<dbReference type="InterPro" id="IPR003871">
    <property type="entry name" value="RFA1B/D_OB_1st"/>
</dbReference>
<name>A0AAW1IJF3_SAPOF</name>
<proteinExistence type="predicted"/>
<evidence type="ECO:0000313" key="3">
    <source>
        <dbReference type="Proteomes" id="UP001443914"/>
    </source>
</evidence>
<dbReference type="Pfam" id="PF02721">
    <property type="entry name" value="DUF223"/>
    <property type="match status" value="1"/>
</dbReference>
<dbReference type="Gene3D" id="2.40.50.140">
    <property type="entry name" value="Nucleic acid-binding proteins"/>
    <property type="match status" value="2"/>
</dbReference>
<evidence type="ECO:0000313" key="2">
    <source>
        <dbReference type="EMBL" id="KAK9690207.1"/>
    </source>
</evidence>
<feature type="domain" description="Replication protein A 70 kDa DNA-binding subunit B/D first OB fold" evidence="1">
    <location>
        <begin position="20"/>
        <end position="108"/>
    </location>
</feature>
<dbReference type="EMBL" id="JBDFQZ010000009">
    <property type="protein sequence ID" value="KAK9690207.1"/>
    <property type="molecule type" value="Genomic_DNA"/>
</dbReference>
<comment type="caution">
    <text evidence="2">The sequence shown here is derived from an EMBL/GenBank/DDBJ whole genome shotgun (WGS) entry which is preliminary data.</text>
</comment>
<dbReference type="PANTHER" id="PTHR47165:SF3">
    <property type="entry name" value="RETROTRANSPOSON-LIKE PROTEIN"/>
    <property type="match status" value="1"/>
</dbReference>
<gene>
    <name evidence="2" type="ORF">RND81_09G111900</name>
</gene>
<accession>A0AAW1IJF3</accession>
<protein>
    <recommendedName>
        <fullName evidence="1">Replication protein A 70 kDa DNA-binding subunit B/D first OB fold domain-containing protein</fullName>
    </recommendedName>
</protein>
<dbReference type="AlphaFoldDB" id="A0AAW1IJF3"/>
<dbReference type="CDD" id="cd04480">
    <property type="entry name" value="RPA1_DBD_A_like"/>
    <property type="match status" value="1"/>
</dbReference>
<reference evidence="2" key="1">
    <citation type="submission" date="2024-03" db="EMBL/GenBank/DDBJ databases">
        <title>WGS assembly of Saponaria officinalis var. Norfolk2.</title>
        <authorList>
            <person name="Jenkins J."/>
            <person name="Shu S."/>
            <person name="Grimwood J."/>
            <person name="Barry K."/>
            <person name="Goodstein D."/>
            <person name="Schmutz J."/>
            <person name="Leebens-Mack J."/>
            <person name="Osbourn A."/>
        </authorList>
    </citation>
    <scope>NUCLEOTIDE SEQUENCE [LARGE SCALE GENOMIC DNA]</scope>
    <source>
        <strain evidence="2">JIC</strain>
    </source>
</reference>
<evidence type="ECO:0000259" key="1">
    <source>
        <dbReference type="Pfam" id="PF02721"/>
    </source>
</evidence>
<dbReference type="PANTHER" id="PTHR47165">
    <property type="entry name" value="OS03G0429900 PROTEIN"/>
    <property type="match status" value="1"/>
</dbReference>
<organism evidence="2 3">
    <name type="scientific">Saponaria officinalis</name>
    <name type="common">Common soapwort</name>
    <name type="synonym">Lychnis saponaria</name>
    <dbReference type="NCBI Taxonomy" id="3572"/>
    <lineage>
        <taxon>Eukaryota</taxon>
        <taxon>Viridiplantae</taxon>
        <taxon>Streptophyta</taxon>
        <taxon>Embryophyta</taxon>
        <taxon>Tracheophyta</taxon>
        <taxon>Spermatophyta</taxon>
        <taxon>Magnoliopsida</taxon>
        <taxon>eudicotyledons</taxon>
        <taxon>Gunneridae</taxon>
        <taxon>Pentapetalae</taxon>
        <taxon>Caryophyllales</taxon>
        <taxon>Caryophyllaceae</taxon>
        <taxon>Caryophylleae</taxon>
        <taxon>Saponaria</taxon>
    </lineage>
</organism>
<keyword evidence="3" id="KW-1185">Reference proteome</keyword>